<keyword evidence="2" id="KW-1185">Reference proteome</keyword>
<comment type="caution">
    <text evidence="1">The sequence shown here is derived from an EMBL/GenBank/DDBJ whole genome shotgun (WGS) entry which is preliminary data.</text>
</comment>
<organism evidence="1 2">
    <name type="scientific">Etheostoma spectabile</name>
    <name type="common">orangethroat darter</name>
    <dbReference type="NCBI Taxonomy" id="54343"/>
    <lineage>
        <taxon>Eukaryota</taxon>
        <taxon>Metazoa</taxon>
        <taxon>Chordata</taxon>
        <taxon>Craniata</taxon>
        <taxon>Vertebrata</taxon>
        <taxon>Euteleostomi</taxon>
        <taxon>Actinopterygii</taxon>
        <taxon>Neopterygii</taxon>
        <taxon>Teleostei</taxon>
        <taxon>Neoteleostei</taxon>
        <taxon>Acanthomorphata</taxon>
        <taxon>Eupercaria</taxon>
        <taxon>Perciformes</taxon>
        <taxon>Percoidei</taxon>
        <taxon>Percidae</taxon>
        <taxon>Etheostomatinae</taxon>
        <taxon>Etheostoma</taxon>
    </lineage>
</organism>
<sequence length="17" mass="1931">MSTDAERPFMAKLHLPS</sequence>
<evidence type="ECO:0000313" key="2">
    <source>
        <dbReference type="Proteomes" id="UP000327493"/>
    </source>
</evidence>
<gene>
    <name evidence="1" type="ORF">FQN60_006421</name>
</gene>
<proteinExistence type="predicted"/>
<dbReference type="Proteomes" id="UP000327493">
    <property type="component" value="Chromosome 19"/>
</dbReference>
<dbReference type="AlphaFoldDB" id="A0A5J5CQU5"/>
<accession>A0A5J5CQU5</accession>
<evidence type="ECO:0000313" key="1">
    <source>
        <dbReference type="EMBL" id="KAA8582750.1"/>
    </source>
</evidence>
<name>A0A5J5CQU5_9PERO</name>
<dbReference type="EMBL" id="VOFY01000019">
    <property type="protein sequence ID" value="KAA8582750.1"/>
    <property type="molecule type" value="Genomic_DNA"/>
</dbReference>
<reference evidence="1 2" key="1">
    <citation type="submission" date="2019-08" db="EMBL/GenBank/DDBJ databases">
        <title>A chromosome-level genome assembly, high-density linkage maps, and genome scans reveal the genomic architecture of hybrid incompatibilities underlying speciation via character displacement in darters (Percidae: Etheostominae).</title>
        <authorList>
            <person name="Moran R.L."/>
            <person name="Catchen J.M."/>
            <person name="Fuller R.C."/>
        </authorList>
    </citation>
    <scope>NUCLEOTIDE SEQUENCE [LARGE SCALE GENOMIC DNA]</scope>
    <source>
        <strain evidence="1">EspeVRDwgs_2016</strain>
        <tissue evidence="1">Muscle</tissue>
    </source>
</reference>
<protein>
    <submittedName>
        <fullName evidence="1">Uncharacterized protein</fullName>
    </submittedName>
</protein>